<protein>
    <submittedName>
        <fullName evidence="2">11929_t:CDS:1</fullName>
    </submittedName>
</protein>
<proteinExistence type="predicted"/>
<evidence type="ECO:0000313" key="3">
    <source>
        <dbReference type="Proteomes" id="UP000789342"/>
    </source>
</evidence>
<gene>
    <name evidence="2" type="ORF">AMORRO_LOCUS17128</name>
</gene>
<evidence type="ECO:0000256" key="1">
    <source>
        <dbReference type="SAM" id="MobiDB-lite"/>
    </source>
</evidence>
<feature type="non-terminal residue" evidence="2">
    <location>
        <position position="1"/>
    </location>
</feature>
<accession>A0A9N9JF43</accession>
<comment type="caution">
    <text evidence="2">The sequence shown here is derived from an EMBL/GenBank/DDBJ whole genome shotgun (WGS) entry which is preliminary data.</text>
</comment>
<feature type="region of interest" description="Disordered" evidence="1">
    <location>
        <begin position="1"/>
        <end position="29"/>
    </location>
</feature>
<sequence length="178" mass="20937">EVIELDDEITLETYSDDDSSNHEDEVDDPRVTHHWSYRSRKNFHSSRDKGEIKNKKVIKQYEPKLPGIASSVENVLEISSASAYDIRVDIPPRTRIRDAYISSSFTKPPIYFCTEEECLDKLLNNEDDNISDDSYLRFDLNDFIIYDNTDEIIDPWNRGRQQQIFWDGFIIEGEENMM</sequence>
<feature type="compositionally biased region" description="Basic and acidic residues" evidence="1">
    <location>
        <begin position="19"/>
        <end position="29"/>
    </location>
</feature>
<dbReference type="EMBL" id="CAJVPV010050993">
    <property type="protein sequence ID" value="CAG8778665.1"/>
    <property type="molecule type" value="Genomic_DNA"/>
</dbReference>
<keyword evidence="3" id="KW-1185">Reference proteome</keyword>
<dbReference type="AlphaFoldDB" id="A0A9N9JF43"/>
<feature type="compositionally biased region" description="Acidic residues" evidence="1">
    <location>
        <begin position="1"/>
        <end position="18"/>
    </location>
</feature>
<evidence type="ECO:0000313" key="2">
    <source>
        <dbReference type="EMBL" id="CAG8778665.1"/>
    </source>
</evidence>
<reference evidence="2" key="1">
    <citation type="submission" date="2021-06" db="EMBL/GenBank/DDBJ databases">
        <authorList>
            <person name="Kallberg Y."/>
            <person name="Tangrot J."/>
            <person name="Rosling A."/>
        </authorList>
    </citation>
    <scope>NUCLEOTIDE SEQUENCE</scope>
    <source>
        <strain evidence="2">CL551</strain>
    </source>
</reference>
<dbReference type="Proteomes" id="UP000789342">
    <property type="component" value="Unassembled WGS sequence"/>
</dbReference>
<feature type="non-terminal residue" evidence="2">
    <location>
        <position position="178"/>
    </location>
</feature>
<dbReference type="OrthoDB" id="10453891at2759"/>
<name>A0A9N9JF43_9GLOM</name>
<organism evidence="2 3">
    <name type="scientific">Acaulospora morrowiae</name>
    <dbReference type="NCBI Taxonomy" id="94023"/>
    <lineage>
        <taxon>Eukaryota</taxon>
        <taxon>Fungi</taxon>
        <taxon>Fungi incertae sedis</taxon>
        <taxon>Mucoromycota</taxon>
        <taxon>Glomeromycotina</taxon>
        <taxon>Glomeromycetes</taxon>
        <taxon>Diversisporales</taxon>
        <taxon>Acaulosporaceae</taxon>
        <taxon>Acaulospora</taxon>
    </lineage>
</organism>